<keyword evidence="2" id="KW-1185">Reference proteome</keyword>
<comment type="caution">
    <text evidence="1">The sequence shown here is derived from an EMBL/GenBank/DDBJ whole genome shotgun (WGS) entry which is preliminary data.</text>
</comment>
<dbReference type="Proteomes" id="UP000316778">
    <property type="component" value="Unassembled WGS sequence"/>
</dbReference>
<sequence>MYYLIYLLFGKNNSSLKSELVYSLLSFDKMSGNWSKQHIQVLVYTDEMFHLPPSLDNLPITFRILSHDDIDEWIRSGNGHTLVLKARIMQDFLQVFGANGILIDTDTFFLKDPAPLFKTVQQGHLLMHLKEYPLTQRPAIYTFFQKKVFRKLNGDTFRVNPSFHMWNSGVIGIGSDCAALIAEIVSLIGQIAREREWPWEEQRLIEQTSYSYYLQLQVTELMAADEFVIHYWFFKQARYLLASYFNYFHGADYATFTQILAEQQIQHRDLSGLAYEDLPLVMIRLMKNYDVLRDYHFECLPPGSYIGEVLRAASN</sequence>
<name>A0A562SKU8_CHIJA</name>
<dbReference type="GO" id="GO:0016740">
    <property type="term" value="F:transferase activity"/>
    <property type="evidence" value="ECO:0007669"/>
    <property type="project" value="UniProtKB-KW"/>
</dbReference>
<gene>
    <name evidence="1" type="ORF">LX66_5265</name>
</gene>
<evidence type="ECO:0000313" key="1">
    <source>
        <dbReference type="EMBL" id="TWI81951.1"/>
    </source>
</evidence>
<reference evidence="1 2" key="1">
    <citation type="journal article" date="2013" name="Stand. Genomic Sci.">
        <title>Genomic Encyclopedia of Type Strains, Phase I: The one thousand microbial genomes (KMG-I) project.</title>
        <authorList>
            <person name="Kyrpides N.C."/>
            <person name="Woyke T."/>
            <person name="Eisen J.A."/>
            <person name="Garrity G."/>
            <person name="Lilburn T.G."/>
            <person name="Beck B.J."/>
            <person name="Whitman W.B."/>
            <person name="Hugenholtz P."/>
            <person name="Klenk H.P."/>
        </authorList>
    </citation>
    <scope>NUCLEOTIDE SEQUENCE [LARGE SCALE GENOMIC DNA]</scope>
    <source>
        <strain evidence="1 2">DSM 13484</strain>
    </source>
</reference>
<keyword evidence="1" id="KW-0808">Transferase</keyword>
<protein>
    <submittedName>
        <fullName evidence="1">Nucleotide-diphospho-sugar transferase</fullName>
    </submittedName>
</protein>
<dbReference type="OrthoDB" id="850028at2"/>
<dbReference type="RefSeq" id="WP_145719003.1">
    <property type="nucleotide sequence ID" value="NZ_BAAAFY010000003.1"/>
</dbReference>
<accession>A0A562SKU8</accession>
<proteinExistence type="predicted"/>
<organism evidence="1 2">
    <name type="scientific">Chitinophaga japonensis</name>
    <name type="common">Flexibacter japonensis</name>
    <dbReference type="NCBI Taxonomy" id="104662"/>
    <lineage>
        <taxon>Bacteria</taxon>
        <taxon>Pseudomonadati</taxon>
        <taxon>Bacteroidota</taxon>
        <taxon>Chitinophagia</taxon>
        <taxon>Chitinophagales</taxon>
        <taxon>Chitinophagaceae</taxon>
        <taxon>Chitinophaga</taxon>
    </lineage>
</organism>
<evidence type="ECO:0000313" key="2">
    <source>
        <dbReference type="Proteomes" id="UP000316778"/>
    </source>
</evidence>
<dbReference type="AlphaFoldDB" id="A0A562SKU8"/>
<dbReference type="EMBL" id="VLLG01000007">
    <property type="protein sequence ID" value="TWI81951.1"/>
    <property type="molecule type" value="Genomic_DNA"/>
</dbReference>